<feature type="transmembrane region" description="Helical" evidence="2">
    <location>
        <begin position="646"/>
        <end position="670"/>
    </location>
</feature>
<feature type="transmembrane region" description="Helical" evidence="2">
    <location>
        <begin position="394"/>
        <end position="418"/>
    </location>
</feature>
<dbReference type="PANTHER" id="PTHR43849">
    <property type="entry name" value="BLL3936 PROTEIN"/>
    <property type="match status" value="1"/>
</dbReference>
<dbReference type="NCBIfam" id="TIGR02123">
    <property type="entry name" value="TRAP_fused"/>
    <property type="match status" value="1"/>
</dbReference>
<reference evidence="4" key="1">
    <citation type="submission" date="2021-08" db="EMBL/GenBank/DDBJ databases">
        <title>Hoeflea bacterium WL0058 sp. nov., isolated from the sediment.</title>
        <authorList>
            <person name="Wang L."/>
            <person name="Zhang D."/>
        </authorList>
    </citation>
    <scope>NUCLEOTIDE SEQUENCE</scope>
    <source>
        <strain evidence="4">WL0058</strain>
    </source>
</reference>
<dbReference type="GO" id="GO:0022857">
    <property type="term" value="F:transmembrane transporter activity"/>
    <property type="evidence" value="ECO:0007669"/>
    <property type="project" value="UniProtKB-UniRule"/>
</dbReference>
<dbReference type="InterPro" id="IPR021814">
    <property type="entry name" value="DUF3394"/>
</dbReference>
<feature type="transmembrane region" description="Helical" evidence="2">
    <location>
        <begin position="157"/>
        <end position="179"/>
    </location>
</feature>
<feature type="transmembrane region" description="Helical" evidence="2">
    <location>
        <begin position="365"/>
        <end position="388"/>
    </location>
</feature>
<comment type="function">
    <text evidence="1">Part of the tripartite ATP-independent periplasmic (TRAP) transport system.</text>
</comment>
<feature type="transmembrane region" description="Helical" evidence="2">
    <location>
        <begin position="769"/>
        <end position="788"/>
    </location>
</feature>
<dbReference type="RefSeq" id="WP_220228458.1">
    <property type="nucleotide sequence ID" value="NZ_JAICBX010000002.1"/>
</dbReference>
<feature type="transmembrane region" description="Helical" evidence="2">
    <location>
        <begin position="199"/>
        <end position="220"/>
    </location>
</feature>
<keyword evidence="1" id="KW-0997">Cell inner membrane</keyword>
<feature type="transmembrane region" description="Helical" evidence="2">
    <location>
        <begin position="898"/>
        <end position="914"/>
    </location>
</feature>
<dbReference type="InterPro" id="IPR010656">
    <property type="entry name" value="DctM"/>
</dbReference>
<feature type="transmembrane region" description="Helical" evidence="2">
    <location>
        <begin position="583"/>
        <end position="601"/>
    </location>
</feature>
<feature type="transmembrane region" description="Helical" evidence="2">
    <location>
        <begin position="531"/>
        <end position="548"/>
    </location>
</feature>
<feature type="transmembrane region" description="Helical" evidence="2">
    <location>
        <begin position="464"/>
        <end position="485"/>
    </location>
</feature>
<dbReference type="PANTHER" id="PTHR43849:SF2">
    <property type="entry name" value="BLL3936 PROTEIN"/>
    <property type="match status" value="1"/>
</dbReference>
<keyword evidence="1" id="KW-1003">Cell membrane</keyword>
<feature type="transmembrane region" description="Helical" evidence="2">
    <location>
        <begin position="430"/>
        <end position="452"/>
    </location>
</feature>
<keyword evidence="1" id="KW-0813">Transport</keyword>
<feature type="domain" description="TRAP C4-dicarboxylate transport system permease DctM subunit" evidence="3">
    <location>
        <begin position="466"/>
        <end position="736"/>
    </location>
</feature>
<feature type="transmembrane region" description="Helical" evidence="2">
    <location>
        <begin position="738"/>
        <end position="757"/>
    </location>
</feature>
<dbReference type="EMBL" id="JAICBX010000002">
    <property type="protein sequence ID" value="MBW8637778.1"/>
    <property type="molecule type" value="Genomic_DNA"/>
</dbReference>
<protein>
    <submittedName>
        <fullName evidence="4">TRAP transporter permease</fullName>
    </submittedName>
</protein>
<dbReference type="GO" id="GO:0005886">
    <property type="term" value="C:plasma membrane"/>
    <property type="evidence" value="ECO:0007669"/>
    <property type="project" value="UniProtKB-SubCell"/>
</dbReference>
<evidence type="ECO:0000313" key="5">
    <source>
        <dbReference type="Proteomes" id="UP001196509"/>
    </source>
</evidence>
<feature type="transmembrane region" description="Helical" evidence="2">
    <location>
        <begin position="709"/>
        <end position="726"/>
    </location>
</feature>
<feature type="transmembrane region" description="Helical" evidence="2">
    <location>
        <begin position="506"/>
        <end position="525"/>
    </location>
</feature>
<dbReference type="Proteomes" id="UP001196509">
    <property type="component" value="Unassembled WGS sequence"/>
</dbReference>
<feature type="transmembrane region" description="Helical" evidence="2">
    <location>
        <begin position="621"/>
        <end position="639"/>
    </location>
</feature>
<feature type="transmembrane region" description="Helical" evidence="2">
    <location>
        <begin position="63"/>
        <end position="80"/>
    </location>
</feature>
<proteinExistence type="predicted"/>
<gene>
    <name evidence="4" type="ORF">K1W69_11320</name>
</gene>
<feature type="transmembrane region" description="Helical" evidence="2">
    <location>
        <begin position="24"/>
        <end position="43"/>
    </location>
</feature>
<dbReference type="Pfam" id="PF06808">
    <property type="entry name" value="DctM"/>
    <property type="match status" value="2"/>
</dbReference>
<accession>A0AAE3D1P2</accession>
<feature type="transmembrane region" description="Helical" evidence="2">
    <location>
        <begin position="87"/>
        <end position="108"/>
    </location>
</feature>
<keyword evidence="5" id="KW-1185">Reference proteome</keyword>
<feature type="transmembrane region" description="Helical" evidence="2">
    <location>
        <begin position="327"/>
        <end position="344"/>
    </location>
</feature>
<dbReference type="Pfam" id="PF11874">
    <property type="entry name" value="DUF3394"/>
    <property type="match status" value="1"/>
</dbReference>
<comment type="subcellular location">
    <subcellularLocation>
        <location evidence="1">Cell inner membrane</location>
        <topology evidence="1">Multi-pass membrane protein</topology>
    </subcellularLocation>
</comment>
<sequence>MNSDELDDLVASTDTGGRSPDNRIVVLLIAGVALAWSIFQIWIASPVPYTTGFGVFSSGEARPIHLAFALFLAYLAYPAFKNSPRHVVPVSDWVLAIVAAFCSFYLFLFDTDFMDGILGTRLSDRPNNPDTLDVTVSVVGIILLLEATRRALGPPLMIVAIVFLGYTFLGPYAPGFLAWKGASFDAVAYHQWLSTEGVFGIALGVSTDLVFLFVLFGALLDKAGAGNYFIKVAFSMMGHFSGGPAKAAVVASGMTGLISGSSIANVVTTGTFTIPMMRRVGFSAEKAGAVEVASSVNGQIMPPVMGAAAFLMVEYIGISYFEVVKHAFVPAIISYIALVYIVHLEAKKQNMAGLPRASEPKPLKWGLISFGITMAVILAAASAVYYLFAAFQAAQSAGLSLIGTIVALAIIIAIFAMIRSRLGEEGRGRFLSTGAMVLGFAVITAFLVFYLLDFIGGFAGDATPWIIAVLLGVAYVGLVRFCSAFPELELDDPNEPVVRLPEPGPTIKSGLHFLLPVLVLIWCLMVERLSPSLSAFWATAFMIFILITQRQLFAMFRGESTAGTTQRGFSELIDGMITGARNMIGIGIATAAAGIIVGAVSQTGVGSVLAALVEFLSQGQIMLILIFTAILSLILGMGLPTTANYIVVSALLAPVIVALGQQSGLIVPLIAVHLFVFYFGIMADVTPPVGLASFAAAAVSGGDPIRTGFVAFFYSLRTALLPFLFIFNTDILLIDVTWYEGVFVFIVATAAMLIFTAGSQGFFMTRSRIWESIALIVIAFTLFRPGFWMDYVYPPYKPVPPTELAQAMGAAPPGSEIRAIVDGLDDVGEPITLTMIIHVGDEPTGEERLEAFGLETYDDDGKVLVDNAIYDSPAQAAGFDFDQVINSVLVPSNQPSKYLFYIPALLLLGLIYMLQTRRAEPETTSKTAGQGASS</sequence>
<dbReference type="InterPro" id="IPR011853">
    <property type="entry name" value="TRAP_DctM-Dct_fused"/>
</dbReference>
<evidence type="ECO:0000259" key="3">
    <source>
        <dbReference type="Pfam" id="PF06808"/>
    </source>
</evidence>
<keyword evidence="2" id="KW-1133">Transmembrane helix</keyword>
<name>A0AAE3D1P2_9HYPH</name>
<feature type="domain" description="TRAP C4-dicarboxylate transport system permease DctM subunit" evidence="3">
    <location>
        <begin position="139"/>
        <end position="448"/>
    </location>
</feature>
<organism evidence="4 5">
    <name type="scientific">Flavimaribacter sediminis</name>
    <dbReference type="NCBI Taxonomy" id="2865987"/>
    <lineage>
        <taxon>Bacteria</taxon>
        <taxon>Pseudomonadati</taxon>
        <taxon>Pseudomonadota</taxon>
        <taxon>Alphaproteobacteria</taxon>
        <taxon>Hyphomicrobiales</taxon>
        <taxon>Rhizobiaceae</taxon>
        <taxon>Flavimaribacter</taxon>
    </lineage>
</organism>
<evidence type="ECO:0000313" key="4">
    <source>
        <dbReference type="EMBL" id="MBW8637778.1"/>
    </source>
</evidence>
<keyword evidence="2" id="KW-0472">Membrane</keyword>
<evidence type="ECO:0000256" key="1">
    <source>
        <dbReference type="RuleBase" id="RU369079"/>
    </source>
</evidence>
<evidence type="ECO:0000256" key="2">
    <source>
        <dbReference type="SAM" id="Phobius"/>
    </source>
</evidence>
<keyword evidence="2" id="KW-0812">Transmembrane</keyword>
<comment type="caution">
    <text evidence="4">The sequence shown here is derived from an EMBL/GenBank/DDBJ whole genome shotgun (WGS) entry which is preliminary data.</text>
</comment>
<dbReference type="AlphaFoldDB" id="A0AAE3D1P2"/>
<feature type="transmembrane region" description="Helical" evidence="2">
    <location>
        <begin position="676"/>
        <end position="697"/>
    </location>
</feature>